<dbReference type="RefSeq" id="WP_176028149.1">
    <property type="nucleotide sequence ID" value="NZ_JBHSJV010000001.1"/>
</dbReference>
<dbReference type="PROSITE" id="PS51257">
    <property type="entry name" value="PROKAR_LIPOPROTEIN"/>
    <property type="match status" value="1"/>
</dbReference>
<keyword evidence="3" id="KW-1185">Reference proteome</keyword>
<dbReference type="EMBL" id="JBHULX010000001">
    <property type="protein sequence ID" value="MFD2589225.1"/>
    <property type="molecule type" value="Genomic_DNA"/>
</dbReference>
<feature type="region of interest" description="Disordered" evidence="1">
    <location>
        <begin position="109"/>
        <end position="130"/>
    </location>
</feature>
<evidence type="ECO:0000313" key="2">
    <source>
        <dbReference type="EMBL" id="MFD2589225.1"/>
    </source>
</evidence>
<organism evidence="2 3">
    <name type="scientific">Aquimarina hainanensis</name>
    <dbReference type="NCBI Taxonomy" id="1578017"/>
    <lineage>
        <taxon>Bacteria</taxon>
        <taxon>Pseudomonadati</taxon>
        <taxon>Bacteroidota</taxon>
        <taxon>Flavobacteriia</taxon>
        <taxon>Flavobacteriales</taxon>
        <taxon>Flavobacteriaceae</taxon>
        <taxon>Aquimarina</taxon>
    </lineage>
</organism>
<sequence length="130" mass="14599">MKKSFLLILISLVIFSCKQGNTNNNSGETTLIRGEFILIDDVGVIKVQDSVYGVEINDMAYELSKKTTPLQREEYDMVPVVVQGIVKPNPNEGWEKIVEIKEIIGVSEPTSELSTKIKSSEDPHQNHNHE</sequence>
<evidence type="ECO:0000313" key="3">
    <source>
        <dbReference type="Proteomes" id="UP001597459"/>
    </source>
</evidence>
<accession>A0ABW5N126</accession>
<comment type="caution">
    <text evidence="2">The sequence shown here is derived from an EMBL/GenBank/DDBJ whole genome shotgun (WGS) entry which is preliminary data.</text>
</comment>
<gene>
    <name evidence="2" type="ORF">ACFSTE_00180</name>
</gene>
<protein>
    <submittedName>
        <fullName evidence="2">Uncharacterized protein</fullName>
    </submittedName>
</protein>
<evidence type="ECO:0000256" key="1">
    <source>
        <dbReference type="SAM" id="MobiDB-lite"/>
    </source>
</evidence>
<name>A0ABW5N126_9FLAO</name>
<reference evidence="3" key="1">
    <citation type="journal article" date="2019" name="Int. J. Syst. Evol. Microbiol.">
        <title>The Global Catalogue of Microorganisms (GCM) 10K type strain sequencing project: providing services to taxonomists for standard genome sequencing and annotation.</title>
        <authorList>
            <consortium name="The Broad Institute Genomics Platform"/>
            <consortium name="The Broad Institute Genome Sequencing Center for Infectious Disease"/>
            <person name="Wu L."/>
            <person name="Ma J."/>
        </authorList>
    </citation>
    <scope>NUCLEOTIDE SEQUENCE [LARGE SCALE GENOMIC DNA]</scope>
    <source>
        <strain evidence="3">KCTC 42423</strain>
    </source>
</reference>
<dbReference type="Proteomes" id="UP001597459">
    <property type="component" value="Unassembled WGS sequence"/>
</dbReference>
<proteinExistence type="predicted"/>
<feature type="compositionally biased region" description="Basic and acidic residues" evidence="1">
    <location>
        <begin position="118"/>
        <end position="130"/>
    </location>
</feature>